<sequence length="95" mass="11316">MGSYPNFVNKLHLSKKHAFIDHRKYWFIPTKEVCISVPIDVPKKFLSWGVNFQFQYQMPQNITEITQHFRPVKQGSSRELPTRGDLYHVMENHLN</sequence>
<comment type="caution">
    <text evidence="1">The sequence shown here is derived from an EMBL/GenBank/DDBJ whole genome shotgun (WGS) entry which is preliminary data.</text>
</comment>
<reference evidence="1" key="1">
    <citation type="submission" date="2021-03" db="EMBL/GenBank/DDBJ databases">
        <authorList>
            <person name="Tran Van P."/>
        </authorList>
    </citation>
    <scope>NUCLEOTIDE SEQUENCE</scope>
</reference>
<dbReference type="Proteomes" id="UP001153148">
    <property type="component" value="Unassembled WGS sequence"/>
</dbReference>
<organism evidence="1 2">
    <name type="scientific">Timema podura</name>
    <name type="common">Walking stick</name>
    <dbReference type="NCBI Taxonomy" id="61482"/>
    <lineage>
        <taxon>Eukaryota</taxon>
        <taxon>Metazoa</taxon>
        <taxon>Ecdysozoa</taxon>
        <taxon>Arthropoda</taxon>
        <taxon>Hexapoda</taxon>
        <taxon>Insecta</taxon>
        <taxon>Pterygota</taxon>
        <taxon>Neoptera</taxon>
        <taxon>Polyneoptera</taxon>
        <taxon>Phasmatodea</taxon>
        <taxon>Timematodea</taxon>
        <taxon>Timematoidea</taxon>
        <taxon>Timematidae</taxon>
        <taxon>Timema</taxon>
    </lineage>
</organism>
<gene>
    <name evidence="1" type="ORF">TPAB3V08_LOCUS9882</name>
</gene>
<keyword evidence="2" id="KW-1185">Reference proteome</keyword>
<feature type="non-terminal residue" evidence="1">
    <location>
        <position position="95"/>
    </location>
</feature>
<evidence type="ECO:0000313" key="1">
    <source>
        <dbReference type="EMBL" id="CAG2062934.1"/>
    </source>
</evidence>
<name>A0ABN7P4Z1_TIMPD</name>
<dbReference type="EMBL" id="CAJPIN010023278">
    <property type="protein sequence ID" value="CAG2062934.1"/>
    <property type="molecule type" value="Genomic_DNA"/>
</dbReference>
<evidence type="ECO:0000313" key="2">
    <source>
        <dbReference type="Proteomes" id="UP001153148"/>
    </source>
</evidence>
<accession>A0ABN7P4Z1</accession>
<protein>
    <submittedName>
        <fullName evidence="1">Uncharacterized protein</fullName>
    </submittedName>
</protein>
<proteinExistence type="predicted"/>